<dbReference type="OMA" id="NHYLPGP"/>
<dbReference type="InterPro" id="IPR021018">
    <property type="entry name" value="Mediator_Med29_met"/>
</dbReference>
<keyword evidence="5" id="KW-0804">Transcription</keyword>
<comment type="subcellular location">
    <subcellularLocation>
        <location evidence="1">Nucleus</location>
    </subcellularLocation>
</comment>
<dbReference type="Proteomes" id="UP000245119">
    <property type="component" value="Linkage Group LG8"/>
</dbReference>
<dbReference type="GO" id="GO:0003712">
    <property type="term" value="F:transcription coregulator activity"/>
    <property type="evidence" value="ECO:0007669"/>
    <property type="project" value="TreeGrafter"/>
</dbReference>
<dbReference type="GO" id="GO:0016592">
    <property type="term" value="C:mediator complex"/>
    <property type="evidence" value="ECO:0007669"/>
    <property type="project" value="InterPro"/>
</dbReference>
<feature type="region of interest" description="Disordered" evidence="8">
    <location>
        <begin position="1"/>
        <end position="28"/>
    </location>
</feature>
<evidence type="ECO:0000256" key="4">
    <source>
        <dbReference type="ARBA" id="ARBA00023015"/>
    </source>
</evidence>
<evidence type="ECO:0000256" key="2">
    <source>
        <dbReference type="ARBA" id="ARBA00009851"/>
    </source>
</evidence>
<name>A0A2T7NWU9_POMCA</name>
<keyword evidence="10" id="KW-1185">Reference proteome</keyword>
<organism evidence="9 10">
    <name type="scientific">Pomacea canaliculata</name>
    <name type="common">Golden apple snail</name>
    <dbReference type="NCBI Taxonomy" id="400727"/>
    <lineage>
        <taxon>Eukaryota</taxon>
        <taxon>Metazoa</taxon>
        <taxon>Spiralia</taxon>
        <taxon>Lophotrochozoa</taxon>
        <taxon>Mollusca</taxon>
        <taxon>Gastropoda</taxon>
        <taxon>Caenogastropoda</taxon>
        <taxon>Architaenioglossa</taxon>
        <taxon>Ampullarioidea</taxon>
        <taxon>Ampullariidae</taxon>
        <taxon>Pomacea</taxon>
    </lineage>
</organism>
<accession>A0A2T7NWU9</accession>
<keyword evidence="6" id="KW-0539">Nucleus</keyword>
<dbReference type="EMBL" id="PZQS01000008">
    <property type="protein sequence ID" value="PVD25633.1"/>
    <property type="molecule type" value="Genomic_DNA"/>
</dbReference>
<protein>
    <recommendedName>
        <fullName evidence="3">Mediator of RNA polymerase II transcription subunit 29</fullName>
    </recommendedName>
    <alternativeName>
        <fullName evidence="7">Mediator complex subunit 29</fullName>
    </alternativeName>
</protein>
<gene>
    <name evidence="9" type="ORF">C0Q70_13292</name>
</gene>
<reference evidence="9 10" key="1">
    <citation type="submission" date="2018-04" db="EMBL/GenBank/DDBJ databases">
        <title>The genome of golden apple snail Pomacea canaliculata provides insight into stress tolerance and invasive adaptation.</title>
        <authorList>
            <person name="Liu C."/>
            <person name="Liu B."/>
            <person name="Ren Y."/>
            <person name="Zhang Y."/>
            <person name="Wang H."/>
            <person name="Li S."/>
            <person name="Jiang F."/>
            <person name="Yin L."/>
            <person name="Zhang G."/>
            <person name="Qian W."/>
            <person name="Fan W."/>
        </authorList>
    </citation>
    <scope>NUCLEOTIDE SEQUENCE [LARGE SCALE GENOMIC DNA]</scope>
    <source>
        <strain evidence="9">SZHN2017</strain>
        <tissue evidence="9">Muscle</tissue>
    </source>
</reference>
<dbReference type="STRING" id="400727.A0A2T7NWU9"/>
<dbReference type="PANTHER" id="PTHR28314">
    <property type="entry name" value="MEDIATOR OF RNA POLYMERASE II TRANSCRIPTION SUBUNIT 29"/>
    <property type="match status" value="1"/>
</dbReference>
<evidence type="ECO:0000256" key="5">
    <source>
        <dbReference type="ARBA" id="ARBA00023163"/>
    </source>
</evidence>
<evidence type="ECO:0000256" key="3">
    <source>
        <dbReference type="ARBA" id="ARBA00019684"/>
    </source>
</evidence>
<evidence type="ECO:0000313" key="9">
    <source>
        <dbReference type="EMBL" id="PVD25633.1"/>
    </source>
</evidence>
<proteinExistence type="inferred from homology"/>
<evidence type="ECO:0000256" key="6">
    <source>
        <dbReference type="ARBA" id="ARBA00023242"/>
    </source>
</evidence>
<dbReference type="OrthoDB" id="6366949at2759"/>
<feature type="compositionally biased region" description="Low complexity" evidence="8">
    <location>
        <begin position="8"/>
        <end position="28"/>
    </location>
</feature>
<dbReference type="Pfam" id="PF11568">
    <property type="entry name" value="Med29"/>
    <property type="match status" value="1"/>
</dbReference>
<evidence type="ECO:0000256" key="7">
    <source>
        <dbReference type="ARBA" id="ARBA00031963"/>
    </source>
</evidence>
<dbReference type="GO" id="GO:0006357">
    <property type="term" value="P:regulation of transcription by RNA polymerase II"/>
    <property type="evidence" value="ECO:0007669"/>
    <property type="project" value="TreeGrafter"/>
</dbReference>
<evidence type="ECO:0000256" key="1">
    <source>
        <dbReference type="ARBA" id="ARBA00004123"/>
    </source>
</evidence>
<dbReference type="PANTHER" id="PTHR28314:SF1">
    <property type="entry name" value="MEDIATOR OF RNA POLYMERASE II TRANSCRIPTION SUBUNIT 29"/>
    <property type="match status" value="1"/>
</dbReference>
<evidence type="ECO:0000256" key="8">
    <source>
        <dbReference type="SAM" id="MobiDB-lite"/>
    </source>
</evidence>
<comment type="caution">
    <text evidence="9">The sequence shown here is derived from an EMBL/GenBank/DDBJ whole genome shotgun (WGS) entry which is preliminary data.</text>
</comment>
<dbReference type="AlphaFoldDB" id="A0A2T7NWU9"/>
<sequence>MAAPMQSQVPSVAQQQTGQQPPQSVQQSDIDPITKFKLLLPRLKDSLIALCRVAGQMFKVNAAQDSGGQSEIQQHRSERFEKSLEDFCGICDQIEVNLRLALELYHQTEDSLRNTPLSIVLPVQKSESTANPQEGQSYAQYLTTVRTQINFAKEIHDLLHEQAMKLLEKPQLPPMPSQQQQTQQE</sequence>
<evidence type="ECO:0000313" key="10">
    <source>
        <dbReference type="Proteomes" id="UP000245119"/>
    </source>
</evidence>
<comment type="similarity">
    <text evidence="2">Belongs to the Mediator complex subunit 29 family.</text>
</comment>
<keyword evidence="4" id="KW-0805">Transcription regulation</keyword>